<dbReference type="EMBL" id="JADZSC010000002">
    <property type="protein sequence ID" value="MBH0230916.1"/>
    <property type="molecule type" value="Genomic_DNA"/>
</dbReference>
<protein>
    <submittedName>
        <fullName evidence="3">DUF4097 family beta strand repeat protein</fullName>
    </submittedName>
</protein>
<sequence>MNEERMRVLKMIEEGTISAEEGSRLLDSLDKEKSESAKSDKKTYGIKNFLEDAVEKIKNADFDLSFGDYVEFTYETETEDVDFQDIDLSIANGGAKIESWGESHLKAVYDIKAYQVENEEEARERFLADNQFEVKGDLLRIASPSKKIKTNIHLYIPEKYYDFMKMKLSNGSLDMRNVKADHMHLKTANGKVQLESVNGESCKIGTVNGAVRVTEGKFDTCETDTVNGSITLRGDYGKSDASAISGSIVVEHTGGLAHTGFYKTGTGSVDITLPKHKQIDGVLRSSIGKIDCQLDNYKILSDKNEVVNKKLEFEAFEEFGESFHVEAETKTGTVTVKRAL</sequence>
<name>A0A931HWY8_9BACI</name>
<evidence type="ECO:0000313" key="3">
    <source>
        <dbReference type="EMBL" id="MBH0230916.1"/>
    </source>
</evidence>
<dbReference type="InterPro" id="IPR025164">
    <property type="entry name" value="Toastrack_DUF4097"/>
</dbReference>
<feature type="domain" description="YvlB/LiaX N-terminal" evidence="2">
    <location>
        <begin position="3"/>
        <end position="33"/>
    </location>
</feature>
<dbReference type="Proteomes" id="UP000614490">
    <property type="component" value="Unassembled WGS sequence"/>
</dbReference>
<comment type="caution">
    <text evidence="3">The sequence shown here is derived from an EMBL/GenBank/DDBJ whole genome shotgun (WGS) entry which is preliminary data.</text>
</comment>
<dbReference type="InterPro" id="IPR053959">
    <property type="entry name" value="YvlB/LiaX_N"/>
</dbReference>
<dbReference type="Pfam" id="PF22746">
    <property type="entry name" value="SHOCT-like_DUF2089-C"/>
    <property type="match status" value="1"/>
</dbReference>
<keyword evidence="4" id="KW-1185">Reference proteome</keyword>
<dbReference type="RefSeq" id="WP_197317518.1">
    <property type="nucleotide sequence ID" value="NZ_JADZSC010000002.1"/>
</dbReference>
<reference evidence="3 4" key="1">
    <citation type="journal article" date="2005" name="Int. J. Syst. Evol. Microbiol.">
        <title>Halobacillus yeomjeoni sp. nov., isolated from a marine solar saltern in Korea.</title>
        <authorList>
            <person name="Yoon J.H."/>
            <person name="Kang S.J."/>
            <person name="Lee C.H."/>
            <person name="Oh H.W."/>
            <person name="Oh T.K."/>
        </authorList>
    </citation>
    <scope>NUCLEOTIDE SEQUENCE [LARGE SCALE GENOMIC DNA]</scope>
    <source>
        <strain evidence="3 4">KCTC 3957</strain>
    </source>
</reference>
<evidence type="ECO:0000259" key="1">
    <source>
        <dbReference type="Pfam" id="PF13349"/>
    </source>
</evidence>
<dbReference type="AlphaFoldDB" id="A0A931HWY8"/>
<evidence type="ECO:0000313" key="4">
    <source>
        <dbReference type="Proteomes" id="UP000614490"/>
    </source>
</evidence>
<gene>
    <name evidence="3" type="ORF">H0267_11870</name>
</gene>
<evidence type="ECO:0000259" key="2">
    <source>
        <dbReference type="Pfam" id="PF22746"/>
    </source>
</evidence>
<dbReference type="Pfam" id="PF13349">
    <property type="entry name" value="DUF4097"/>
    <property type="match status" value="1"/>
</dbReference>
<organism evidence="3 4">
    <name type="scientific">Halobacillus yeomjeoni</name>
    <dbReference type="NCBI Taxonomy" id="311194"/>
    <lineage>
        <taxon>Bacteria</taxon>
        <taxon>Bacillati</taxon>
        <taxon>Bacillota</taxon>
        <taxon>Bacilli</taxon>
        <taxon>Bacillales</taxon>
        <taxon>Bacillaceae</taxon>
        <taxon>Halobacillus</taxon>
    </lineage>
</organism>
<proteinExistence type="predicted"/>
<feature type="domain" description="DUF4097" evidence="1">
    <location>
        <begin position="127"/>
        <end position="300"/>
    </location>
</feature>
<accession>A0A931HWY8</accession>